<evidence type="ECO:0000313" key="2">
    <source>
        <dbReference type="Proteomes" id="UP000785679"/>
    </source>
</evidence>
<dbReference type="EMBL" id="RRYP01001642">
    <property type="protein sequence ID" value="TNV85666.1"/>
    <property type="molecule type" value="Genomic_DNA"/>
</dbReference>
<protein>
    <submittedName>
        <fullName evidence="1">Uncharacterized protein</fullName>
    </submittedName>
</protein>
<dbReference type="Proteomes" id="UP000785679">
    <property type="component" value="Unassembled WGS sequence"/>
</dbReference>
<evidence type="ECO:0000313" key="1">
    <source>
        <dbReference type="EMBL" id="TNV85666.1"/>
    </source>
</evidence>
<gene>
    <name evidence="1" type="ORF">FGO68_gene15639</name>
</gene>
<name>A0A8J8P1D8_HALGN</name>
<accession>A0A8J8P1D8</accession>
<reference evidence="1" key="1">
    <citation type="submission" date="2019-06" db="EMBL/GenBank/DDBJ databases">
        <authorList>
            <person name="Zheng W."/>
        </authorList>
    </citation>
    <scope>NUCLEOTIDE SEQUENCE</scope>
    <source>
        <strain evidence="1">QDHG01</strain>
    </source>
</reference>
<keyword evidence="2" id="KW-1185">Reference proteome</keyword>
<sequence>MRGSVLNSVNATVNQQRAANKIIASPLHFVSAKARDDGIQNTENDQEDQIDDIEISLPKHESISSYRFDGGQQRAKAIPKIDSANQQIRPAKDGVSQKAKISLVGTLISQREQKQIEKQRESYQIRKNQDQDAWEPLIDDSTQDRLQQNQLHNPGQ</sequence>
<organism evidence="1 2">
    <name type="scientific">Halteria grandinella</name>
    <dbReference type="NCBI Taxonomy" id="5974"/>
    <lineage>
        <taxon>Eukaryota</taxon>
        <taxon>Sar</taxon>
        <taxon>Alveolata</taxon>
        <taxon>Ciliophora</taxon>
        <taxon>Intramacronucleata</taxon>
        <taxon>Spirotrichea</taxon>
        <taxon>Stichotrichia</taxon>
        <taxon>Sporadotrichida</taxon>
        <taxon>Halteriidae</taxon>
        <taxon>Halteria</taxon>
    </lineage>
</organism>
<proteinExistence type="predicted"/>
<dbReference type="AlphaFoldDB" id="A0A8J8P1D8"/>
<comment type="caution">
    <text evidence="1">The sequence shown here is derived from an EMBL/GenBank/DDBJ whole genome shotgun (WGS) entry which is preliminary data.</text>
</comment>